<dbReference type="OrthoDB" id="57014at2759"/>
<evidence type="ECO:0000256" key="1">
    <source>
        <dbReference type="SAM" id="MobiDB-lite"/>
    </source>
</evidence>
<dbReference type="InParanoid" id="A0A1Z5JSF5"/>
<proteinExistence type="predicted"/>
<evidence type="ECO:0000256" key="2">
    <source>
        <dbReference type="SAM" id="SignalP"/>
    </source>
</evidence>
<comment type="caution">
    <text evidence="3">The sequence shown here is derived from an EMBL/GenBank/DDBJ whole genome shotgun (WGS) entry which is preliminary data.</text>
</comment>
<organism evidence="3 4">
    <name type="scientific">Fistulifera solaris</name>
    <name type="common">Oleaginous diatom</name>
    <dbReference type="NCBI Taxonomy" id="1519565"/>
    <lineage>
        <taxon>Eukaryota</taxon>
        <taxon>Sar</taxon>
        <taxon>Stramenopiles</taxon>
        <taxon>Ochrophyta</taxon>
        <taxon>Bacillariophyta</taxon>
        <taxon>Bacillariophyceae</taxon>
        <taxon>Bacillariophycidae</taxon>
        <taxon>Naviculales</taxon>
        <taxon>Naviculaceae</taxon>
        <taxon>Fistulifera</taxon>
    </lineage>
</organism>
<reference evidence="3 4" key="1">
    <citation type="journal article" date="2015" name="Plant Cell">
        <title>Oil accumulation by the oleaginous diatom Fistulifera solaris as revealed by the genome and transcriptome.</title>
        <authorList>
            <person name="Tanaka T."/>
            <person name="Maeda Y."/>
            <person name="Veluchamy A."/>
            <person name="Tanaka M."/>
            <person name="Abida H."/>
            <person name="Marechal E."/>
            <person name="Bowler C."/>
            <person name="Muto M."/>
            <person name="Sunaga Y."/>
            <person name="Tanaka M."/>
            <person name="Yoshino T."/>
            <person name="Taniguchi T."/>
            <person name="Fukuda Y."/>
            <person name="Nemoto M."/>
            <person name="Matsumoto M."/>
            <person name="Wong P.S."/>
            <person name="Aburatani S."/>
            <person name="Fujibuchi W."/>
        </authorList>
    </citation>
    <scope>NUCLEOTIDE SEQUENCE [LARGE SCALE GENOMIC DNA]</scope>
    <source>
        <strain evidence="3 4">JPCC DA0580</strain>
    </source>
</reference>
<gene>
    <name evidence="3" type="ORF">FisN_21Hh230</name>
</gene>
<feature type="region of interest" description="Disordered" evidence="1">
    <location>
        <begin position="194"/>
        <end position="213"/>
    </location>
</feature>
<accession>A0A1Z5JSF5</accession>
<protein>
    <submittedName>
        <fullName evidence="3">Uncharacterized protein</fullName>
    </submittedName>
</protein>
<sequence length="388" mass="42907">MNTRQYLLLLSALANITVAARPWGPTGWMLVAKMRGGSDHVDGVSEDEYSGDESEPEVSLDWDSEDTLSDVEEIGALDPSVIEDEEEMEEADSEGDELLQDGAEEESVVQPDVEENSEAEEEFVAQPEAEEAINVDSDTVKDDKIEQSMPETKVTEDSNVSKEDNVQDDPTLVEDDSSANIDPLDLADAYDEDVEAEPPVAPPTPSKPTTIDAATRRKLIKDLKYKRREVKFMKPEIAFLVAEKQLPRPVEGIPPHWLVAQPKSGIVRKVLALTLTAVAIVVATQKLDVPEFDLSEIWKRPKTVASSSSSSSSDPFDLFELTGEMEGDSSTDEEIKPVNEHVNVVGDIHPHSIKPGQHSVQDDLDATWLDKLITSIERKVQAFFRMKL</sequence>
<dbReference type="Proteomes" id="UP000198406">
    <property type="component" value="Unassembled WGS sequence"/>
</dbReference>
<feature type="compositionally biased region" description="Basic and acidic residues" evidence="1">
    <location>
        <begin position="153"/>
        <end position="165"/>
    </location>
</feature>
<keyword evidence="4" id="KW-1185">Reference proteome</keyword>
<name>A0A1Z5JSF5_FISSO</name>
<feature type="region of interest" description="Disordered" evidence="1">
    <location>
        <begin position="41"/>
        <end position="181"/>
    </location>
</feature>
<dbReference type="EMBL" id="BDSP01000109">
    <property type="protein sequence ID" value="GAX16782.1"/>
    <property type="molecule type" value="Genomic_DNA"/>
</dbReference>
<feature type="chain" id="PRO_5013300855" evidence="2">
    <location>
        <begin position="20"/>
        <end position="388"/>
    </location>
</feature>
<dbReference type="AlphaFoldDB" id="A0A1Z5JSF5"/>
<evidence type="ECO:0000313" key="4">
    <source>
        <dbReference type="Proteomes" id="UP000198406"/>
    </source>
</evidence>
<evidence type="ECO:0000313" key="3">
    <source>
        <dbReference type="EMBL" id="GAX16782.1"/>
    </source>
</evidence>
<keyword evidence="2" id="KW-0732">Signal</keyword>
<feature type="signal peptide" evidence="2">
    <location>
        <begin position="1"/>
        <end position="19"/>
    </location>
</feature>
<feature type="compositionally biased region" description="Acidic residues" evidence="1">
    <location>
        <begin position="44"/>
        <end position="133"/>
    </location>
</feature>